<comment type="function">
    <text evidence="9">Role in flagellar biosynthesis.</text>
</comment>
<protein>
    <recommendedName>
        <fullName evidence="3 9">Flagellar biosynthetic protein FliQ</fullName>
    </recommendedName>
</protein>
<evidence type="ECO:0000256" key="4">
    <source>
        <dbReference type="ARBA" id="ARBA00022475"/>
    </source>
</evidence>
<dbReference type="GO" id="GO:0005886">
    <property type="term" value="C:plasma membrane"/>
    <property type="evidence" value="ECO:0007669"/>
    <property type="project" value="UniProtKB-SubCell"/>
</dbReference>
<name>A0A1N7NJC6_9PROT</name>
<dbReference type="RefSeq" id="WP_076401090.1">
    <property type="nucleotide sequence ID" value="NZ_FTOA01000005.1"/>
</dbReference>
<comment type="subcellular location">
    <subcellularLocation>
        <location evidence="1 9">Cell membrane</location>
        <topology evidence="1">Multi-pass membrane protein</topology>
    </subcellularLocation>
    <subcellularLocation>
        <location evidence="9">Bacterial flagellum basal body</location>
    </subcellularLocation>
</comment>
<reference evidence="10 11" key="1">
    <citation type="submission" date="2017-01" db="EMBL/GenBank/DDBJ databases">
        <authorList>
            <person name="Mah S.A."/>
            <person name="Swanson W.J."/>
            <person name="Moy G.W."/>
            <person name="Vacquier V.D."/>
        </authorList>
    </citation>
    <scope>NUCLEOTIDE SEQUENCE [LARGE SCALE GENOMIC DNA]</scope>
    <source>
        <strain evidence="10 11">DSM 11589</strain>
    </source>
</reference>
<keyword evidence="4 9" id="KW-1003">Cell membrane</keyword>
<evidence type="ECO:0000256" key="9">
    <source>
        <dbReference type="RuleBase" id="RU364090"/>
    </source>
</evidence>
<dbReference type="PRINTS" id="PR00952">
    <property type="entry name" value="TYPE3IMQPROT"/>
</dbReference>
<feature type="transmembrane region" description="Helical" evidence="9">
    <location>
        <begin position="12"/>
        <end position="39"/>
    </location>
</feature>
<evidence type="ECO:0000313" key="11">
    <source>
        <dbReference type="Proteomes" id="UP000185678"/>
    </source>
</evidence>
<evidence type="ECO:0000313" key="10">
    <source>
        <dbReference type="EMBL" id="SIS98412.1"/>
    </source>
</evidence>
<evidence type="ECO:0000256" key="3">
    <source>
        <dbReference type="ARBA" id="ARBA00021718"/>
    </source>
</evidence>
<dbReference type="Pfam" id="PF01313">
    <property type="entry name" value="Bac_export_3"/>
    <property type="match status" value="1"/>
</dbReference>
<evidence type="ECO:0000256" key="8">
    <source>
        <dbReference type="ARBA" id="ARBA00023143"/>
    </source>
</evidence>
<evidence type="ECO:0000256" key="1">
    <source>
        <dbReference type="ARBA" id="ARBA00004651"/>
    </source>
</evidence>
<dbReference type="Proteomes" id="UP000185678">
    <property type="component" value="Unassembled WGS sequence"/>
</dbReference>
<dbReference type="InterPro" id="IPR006305">
    <property type="entry name" value="FliQ"/>
</dbReference>
<comment type="similarity">
    <text evidence="2 9">Belongs to the FliQ/MopD/SpaQ family.</text>
</comment>
<dbReference type="EMBL" id="FTOA01000005">
    <property type="protein sequence ID" value="SIS98412.1"/>
    <property type="molecule type" value="Genomic_DNA"/>
</dbReference>
<dbReference type="OrthoDB" id="9806440at2"/>
<dbReference type="GO" id="GO:0009306">
    <property type="term" value="P:protein secretion"/>
    <property type="evidence" value="ECO:0007669"/>
    <property type="project" value="InterPro"/>
</dbReference>
<keyword evidence="10" id="KW-0966">Cell projection</keyword>
<dbReference type="GO" id="GO:0009425">
    <property type="term" value="C:bacterial-type flagellum basal body"/>
    <property type="evidence" value="ECO:0007669"/>
    <property type="project" value="UniProtKB-SubCell"/>
</dbReference>
<evidence type="ECO:0000256" key="2">
    <source>
        <dbReference type="ARBA" id="ARBA00006156"/>
    </source>
</evidence>
<dbReference type="AlphaFoldDB" id="A0A1N7NJC6"/>
<sequence>MNETQIIDIARDGVMTMILVAGPILVVGLVVGLLVTLIQTVTSLQEQTLTFVPKLLATFFSLIFLLPFMMHEMTDFMQRMMDNIIALP</sequence>
<dbReference type="STRING" id="80876.SAMN05421779_105162"/>
<keyword evidence="5 9" id="KW-0812">Transmembrane</keyword>
<evidence type="ECO:0000256" key="7">
    <source>
        <dbReference type="ARBA" id="ARBA00023136"/>
    </source>
</evidence>
<gene>
    <name evidence="9" type="primary">fliQ</name>
    <name evidence="10" type="ORF">SAMN05421779_105162</name>
</gene>
<keyword evidence="10" id="KW-0282">Flagellum</keyword>
<dbReference type="InterPro" id="IPR002191">
    <property type="entry name" value="Bac_export_3"/>
</dbReference>
<keyword evidence="11" id="KW-1185">Reference proteome</keyword>
<accession>A0A1N7NJC6</accession>
<dbReference type="NCBIfam" id="TIGR01402">
    <property type="entry name" value="fliQ"/>
    <property type="match status" value="1"/>
</dbReference>
<dbReference type="PANTHER" id="PTHR34040:SF2">
    <property type="entry name" value="FLAGELLAR BIOSYNTHETIC PROTEIN FLIQ"/>
    <property type="match status" value="1"/>
</dbReference>
<evidence type="ECO:0000256" key="5">
    <source>
        <dbReference type="ARBA" id="ARBA00022692"/>
    </source>
</evidence>
<dbReference type="PANTHER" id="PTHR34040">
    <property type="entry name" value="FLAGELLAR BIOSYNTHETIC PROTEIN FLIQ"/>
    <property type="match status" value="1"/>
</dbReference>
<keyword evidence="6 9" id="KW-1133">Transmembrane helix</keyword>
<proteinExistence type="inferred from homology"/>
<organism evidence="10 11">
    <name type="scientific">Insolitispirillum peregrinum</name>
    <dbReference type="NCBI Taxonomy" id="80876"/>
    <lineage>
        <taxon>Bacteria</taxon>
        <taxon>Pseudomonadati</taxon>
        <taxon>Pseudomonadota</taxon>
        <taxon>Alphaproteobacteria</taxon>
        <taxon>Rhodospirillales</taxon>
        <taxon>Novispirillaceae</taxon>
        <taxon>Insolitispirillum</taxon>
    </lineage>
</organism>
<keyword evidence="7 9" id="KW-0472">Membrane</keyword>
<keyword evidence="10" id="KW-0969">Cilium</keyword>
<evidence type="ECO:0000256" key="6">
    <source>
        <dbReference type="ARBA" id="ARBA00022989"/>
    </source>
</evidence>
<keyword evidence="8 9" id="KW-0975">Bacterial flagellum</keyword>
<dbReference type="PIRSF" id="PIRSF004669">
    <property type="entry name" value="FliQ"/>
    <property type="match status" value="1"/>
</dbReference>
<feature type="transmembrane region" description="Helical" evidence="9">
    <location>
        <begin position="51"/>
        <end position="70"/>
    </location>
</feature>
<dbReference type="GO" id="GO:0044780">
    <property type="term" value="P:bacterial-type flagellum assembly"/>
    <property type="evidence" value="ECO:0007669"/>
    <property type="project" value="InterPro"/>
</dbReference>